<name>A0AAE1V1Z5_9SOLA</name>
<keyword evidence="2" id="KW-1185">Reference proteome</keyword>
<sequence>MPHTGRSKSIAKVRMVDHCGHEQVPQTPIVPSIAENTPPHGTTHLYALALLFEFFSLRSVRNLILALYIEQNDQIPAGSPPLIE</sequence>
<dbReference type="Proteomes" id="UP001291623">
    <property type="component" value="Unassembled WGS sequence"/>
</dbReference>
<evidence type="ECO:0000313" key="2">
    <source>
        <dbReference type="Proteomes" id="UP001291623"/>
    </source>
</evidence>
<reference evidence="1" key="1">
    <citation type="submission" date="2023-12" db="EMBL/GenBank/DDBJ databases">
        <title>Genome assembly of Anisodus tanguticus.</title>
        <authorList>
            <person name="Wang Y.-J."/>
        </authorList>
    </citation>
    <scope>NUCLEOTIDE SEQUENCE</scope>
    <source>
        <strain evidence="1">KB-2021</strain>
        <tissue evidence="1">Leaf</tissue>
    </source>
</reference>
<gene>
    <name evidence="1" type="ORF">RND71_028806</name>
</gene>
<protein>
    <submittedName>
        <fullName evidence="1">Uncharacterized protein</fullName>
    </submittedName>
</protein>
<dbReference type="AlphaFoldDB" id="A0AAE1V1Z5"/>
<evidence type="ECO:0000313" key="1">
    <source>
        <dbReference type="EMBL" id="KAK4353288.1"/>
    </source>
</evidence>
<dbReference type="EMBL" id="JAVYJV010000015">
    <property type="protein sequence ID" value="KAK4353288.1"/>
    <property type="molecule type" value="Genomic_DNA"/>
</dbReference>
<accession>A0AAE1V1Z5</accession>
<organism evidence="1 2">
    <name type="scientific">Anisodus tanguticus</name>
    <dbReference type="NCBI Taxonomy" id="243964"/>
    <lineage>
        <taxon>Eukaryota</taxon>
        <taxon>Viridiplantae</taxon>
        <taxon>Streptophyta</taxon>
        <taxon>Embryophyta</taxon>
        <taxon>Tracheophyta</taxon>
        <taxon>Spermatophyta</taxon>
        <taxon>Magnoliopsida</taxon>
        <taxon>eudicotyledons</taxon>
        <taxon>Gunneridae</taxon>
        <taxon>Pentapetalae</taxon>
        <taxon>asterids</taxon>
        <taxon>lamiids</taxon>
        <taxon>Solanales</taxon>
        <taxon>Solanaceae</taxon>
        <taxon>Solanoideae</taxon>
        <taxon>Hyoscyameae</taxon>
        <taxon>Anisodus</taxon>
    </lineage>
</organism>
<comment type="caution">
    <text evidence="1">The sequence shown here is derived from an EMBL/GenBank/DDBJ whole genome shotgun (WGS) entry which is preliminary data.</text>
</comment>
<proteinExistence type="predicted"/>